<keyword evidence="4" id="KW-1185">Reference proteome</keyword>
<dbReference type="OrthoDB" id="5308060at2759"/>
<feature type="transmembrane region" description="Helical" evidence="2">
    <location>
        <begin position="110"/>
        <end position="128"/>
    </location>
</feature>
<feature type="region of interest" description="Disordered" evidence="1">
    <location>
        <begin position="36"/>
        <end position="55"/>
    </location>
</feature>
<dbReference type="Pfam" id="PF08643">
    <property type="entry name" value="DUF1776"/>
    <property type="match status" value="2"/>
</dbReference>
<keyword evidence="2" id="KW-0812">Transmembrane</keyword>
<gene>
    <name evidence="3" type="ORF">CERZMDRAFT_31648</name>
</gene>
<proteinExistence type="predicted"/>
<evidence type="ECO:0008006" key="5">
    <source>
        <dbReference type="Google" id="ProtNLM"/>
    </source>
</evidence>
<dbReference type="InterPro" id="IPR013952">
    <property type="entry name" value="DUF1776_fun"/>
</dbReference>
<feature type="transmembrane region" description="Helical" evidence="2">
    <location>
        <begin position="69"/>
        <end position="89"/>
    </location>
</feature>
<feature type="compositionally biased region" description="Basic and acidic residues" evidence="1">
    <location>
        <begin position="393"/>
        <end position="408"/>
    </location>
</feature>
<evidence type="ECO:0000256" key="1">
    <source>
        <dbReference type="SAM" id="MobiDB-lite"/>
    </source>
</evidence>
<dbReference type="EMBL" id="ML992662">
    <property type="protein sequence ID" value="KAF2217632.1"/>
    <property type="molecule type" value="Genomic_DNA"/>
</dbReference>
<keyword evidence="2" id="KW-1133">Transmembrane helix</keyword>
<keyword evidence="2" id="KW-0472">Membrane</keyword>
<reference evidence="3" key="1">
    <citation type="journal article" date="2020" name="Stud. Mycol.">
        <title>101 Dothideomycetes genomes: a test case for predicting lifestyles and emergence of pathogens.</title>
        <authorList>
            <person name="Haridas S."/>
            <person name="Albert R."/>
            <person name="Binder M."/>
            <person name="Bloem J."/>
            <person name="Labutti K."/>
            <person name="Salamov A."/>
            <person name="Andreopoulos B."/>
            <person name="Baker S."/>
            <person name="Barry K."/>
            <person name="Bills G."/>
            <person name="Bluhm B."/>
            <person name="Cannon C."/>
            <person name="Castanera R."/>
            <person name="Culley D."/>
            <person name="Daum C."/>
            <person name="Ezra D."/>
            <person name="Gonzalez J."/>
            <person name="Henrissat B."/>
            <person name="Kuo A."/>
            <person name="Liang C."/>
            <person name="Lipzen A."/>
            <person name="Lutzoni F."/>
            <person name="Magnuson J."/>
            <person name="Mondo S."/>
            <person name="Nolan M."/>
            <person name="Ohm R."/>
            <person name="Pangilinan J."/>
            <person name="Park H.-J."/>
            <person name="Ramirez L."/>
            <person name="Alfaro M."/>
            <person name="Sun H."/>
            <person name="Tritt A."/>
            <person name="Yoshinaga Y."/>
            <person name="Zwiers L.-H."/>
            <person name="Turgeon B."/>
            <person name="Goodwin S."/>
            <person name="Spatafora J."/>
            <person name="Crous P."/>
            <person name="Grigoriev I."/>
        </authorList>
    </citation>
    <scope>NUCLEOTIDE SEQUENCE</scope>
    <source>
        <strain evidence="3">SCOH1-5</strain>
    </source>
</reference>
<dbReference type="InterPro" id="IPR036291">
    <property type="entry name" value="NAD(P)-bd_dom_sf"/>
</dbReference>
<evidence type="ECO:0000256" key="2">
    <source>
        <dbReference type="SAM" id="Phobius"/>
    </source>
</evidence>
<dbReference type="AlphaFoldDB" id="A0A6A6FVY3"/>
<organism evidence="3 4">
    <name type="scientific">Cercospora zeae-maydis SCOH1-5</name>
    <dbReference type="NCBI Taxonomy" id="717836"/>
    <lineage>
        <taxon>Eukaryota</taxon>
        <taxon>Fungi</taxon>
        <taxon>Dikarya</taxon>
        <taxon>Ascomycota</taxon>
        <taxon>Pezizomycotina</taxon>
        <taxon>Dothideomycetes</taxon>
        <taxon>Dothideomycetidae</taxon>
        <taxon>Mycosphaerellales</taxon>
        <taxon>Mycosphaerellaceae</taxon>
        <taxon>Cercospora</taxon>
    </lineage>
</organism>
<evidence type="ECO:0000313" key="4">
    <source>
        <dbReference type="Proteomes" id="UP000799539"/>
    </source>
</evidence>
<feature type="region of interest" description="Disordered" evidence="1">
    <location>
        <begin position="384"/>
        <end position="410"/>
    </location>
</feature>
<dbReference type="Proteomes" id="UP000799539">
    <property type="component" value="Unassembled WGS sequence"/>
</dbReference>
<sequence length="426" mass="47887">MTDTQQFVKYAQQQFDELTANIERHFDQVAGQLRESFSLQRPPKPPRRLPPPPPTTYQSIERWVLRHKALTAAAVAFLITGSISAVVYIKSKDIKRKRRARRSTSGARTDIVVVAGAVANPLTSALYLDLERRGFVVYVVTNTPEDEHYVRAQSRSDLHILSIRPVEDDPYVTRQDSLDRFRHMLSREHRAFDHAEPHRMHLKGLILVPDTSSSPPLAIADIRPSDWSDAFNTRLLNSITTLQLFLPILQSNSKILLLTPSVTPSLQLPLHSSETTTYHALESFLRTLSSETKSSGIRTCHFKLGNIEIPAVTVRQKREGTYTTSRFKPTPLRQLHDAVFDQLVAKRAKKEVFVGRGSWTYHFIGKYMPSGLVAWMMAPSTVKKGNAASPVGGRKELENGSSSDDERLAGSVGSIAWEKVDQRLGE</sequence>
<dbReference type="PANTHER" id="PTHR43313">
    <property type="entry name" value="SHORT-CHAIN DEHYDROGENASE/REDUCTASE FAMILY 9C"/>
    <property type="match status" value="1"/>
</dbReference>
<dbReference type="SUPFAM" id="SSF51735">
    <property type="entry name" value="NAD(P)-binding Rossmann-fold domains"/>
    <property type="match status" value="1"/>
</dbReference>
<dbReference type="Gene3D" id="3.40.50.720">
    <property type="entry name" value="NAD(P)-binding Rossmann-like Domain"/>
    <property type="match status" value="1"/>
</dbReference>
<evidence type="ECO:0000313" key="3">
    <source>
        <dbReference type="EMBL" id="KAF2217632.1"/>
    </source>
</evidence>
<protein>
    <recommendedName>
        <fullName evidence="5">DUF1776-domain-containing protein</fullName>
    </recommendedName>
</protein>
<accession>A0A6A6FVY3</accession>
<name>A0A6A6FVY3_9PEZI</name>
<dbReference type="PANTHER" id="PTHR43313:SF1">
    <property type="entry name" value="3BETA-HYDROXYSTEROID DEHYDROGENASE DHS-16"/>
    <property type="match status" value="1"/>
</dbReference>